<accession>A0ABP8JWD7</accession>
<feature type="region of interest" description="Disordered" evidence="1">
    <location>
        <begin position="45"/>
        <end position="64"/>
    </location>
</feature>
<reference evidence="3" key="1">
    <citation type="journal article" date="2019" name="Int. J. Syst. Evol. Microbiol.">
        <title>The Global Catalogue of Microorganisms (GCM) 10K type strain sequencing project: providing services to taxonomists for standard genome sequencing and annotation.</title>
        <authorList>
            <consortium name="The Broad Institute Genomics Platform"/>
            <consortium name="The Broad Institute Genome Sequencing Center for Infectious Disease"/>
            <person name="Wu L."/>
            <person name="Ma J."/>
        </authorList>
    </citation>
    <scope>NUCLEOTIDE SEQUENCE [LARGE SCALE GENOMIC DNA]</scope>
    <source>
        <strain evidence="3">JCM 17925</strain>
    </source>
</reference>
<feature type="region of interest" description="Disordered" evidence="1">
    <location>
        <begin position="1"/>
        <end position="26"/>
    </location>
</feature>
<keyword evidence="3" id="KW-1185">Reference proteome</keyword>
<protein>
    <submittedName>
        <fullName evidence="2">Uncharacterized protein</fullName>
    </submittedName>
</protein>
<organism evidence="2 3">
    <name type="scientific">Nibrella viscosa</name>
    <dbReference type="NCBI Taxonomy" id="1084524"/>
    <lineage>
        <taxon>Bacteria</taxon>
        <taxon>Pseudomonadati</taxon>
        <taxon>Bacteroidota</taxon>
        <taxon>Cytophagia</taxon>
        <taxon>Cytophagales</taxon>
        <taxon>Spirosomataceae</taxon>
        <taxon>Nibrella</taxon>
    </lineage>
</organism>
<dbReference type="RefSeq" id="WP_345263797.1">
    <property type="nucleotide sequence ID" value="NZ_BAABHB010000001.1"/>
</dbReference>
<evidence type="ECO:0000313" key="2">
    <source>
        <dbReference type="EMBL" id="GAA4397076.1"/>
    </source>
</evidence>
<evidence type="ECO:0000256" key="1">
    <source>
        <dbReference type="SAM" id="MobiDB-lite"/>
    </source>
</evidence>
<dbReference type="EMBL" id="BAABHB010000001">
    <property type="protein sequence ID" value="GAA4397076.1"/>
    <property type="molecule type" value="Genomic_DNA"/>
</dbReference>
<comment type="caution">
    <text evidence="2">The sequence shown here is derived from an EMBL/GenBank/DDBJ whole genome shotgun (WGS) entry which is preliminary data.</text>
</comment>
<gene>
    <name evidence="2" type="ORF">GCM10023187_05940</name>
</gene>
<name>A0ABP8JWD7_9BACT</name>
<dbReference type="Proteomes" id="UP001500936">
    <property type="component" value="Unassembled WGS sequence"/>
</dbReference>
<evidence type="ECO:0000313" key="3">
    <source>
        <dbReference type="Proteomes" id="UP001500936"/>
    </source>
</evidence>
<sequence>MHNIDRTLQEFGTPGHEMEGGYQQENYGQQELGQERGHEFGQEFAFGQDTSQETQQEQQELEMA</sequence>
<proteinExistence type="predicted"/>